<dbReference type="Pfam" id="PF20431">
    <property type="entry name" value="E_motif"/>
    <property type="match status" value="1"/>
</dbReference>
<dbReference type="NCBIfam" id="TIGR00756">
    <property type="entry name" value="PPR"/>
    <property type="match status" value="3"/>
</dbReference>
<name>A0A843WLD1_COLES</name>
<dbReference type="GO" id="GO:0008270">
    <property type="term" value="F:zinc ion binding"/>
    <property type="evidence" value="ECO:0007669"/>
    <property type="project" value="InterPro"/>
</dbReference>
<dbReference type="Pfam" id="PF01535">
    <property type="entry name" value="PPR"/>
    <property type="match status" value="4"/>
</dbReference>
<dbReference type="FunFam" id="1.25.40.10:FF:000184">
    <property type="entry name" value="Pentatricopeptide repeat-containing protein, chloroplastic"/>
    <property type="match status" value="1"/>
</dbReference>
<evidence type="ECO:0000256" key="2">
    <source>
        <dbReference type="PROSITE-ProRule" id="PRU00708"/>
    </source>
</evidence>
<accession>A0A843WLD1</accession>
<evidence type="ECO:0000313" key="4">
    <source>
        <dbReference type="EMBL" id="MQM06341.1"/>
    </source>
</evidence>
<evidence type="ECO:0000256" key="1">
    <source>
        <dbReference type="ARBA" id="ARBA00022737"/>
    </source>
</evidence>
<proteinExistence type="predicted"/>
<sequence>MVGEEVATRSVAYYRALLRSCGRRGHSSLRQGQKLHALLLTNGHLSNASSSSSSICGALFHMYAACGSPAATLRAFQALPFLQRTPVDWTALLSCHSRHGLYADVLRLFRTMEVVDGVLGDEVTMVCVLGACARLRDPVAGAALHLRVVKRGMLFHVAARNAVMDIYAKCGWMKDARKMFDEMTSPTVVSWTVILSGALWWEGLESGRRVFDLMGEQKNEVAWTVMVSGCVEAGSPREALSLLAQMLFGCRRSSYTQELNHVTLCSFLSACAQAGDLTVGRWVHAYTTKTTMDACDDAHRVMVDTALIDMYAKCGKINPARCLFGKLSRRNIVTWNAILSGLAMHGLAEEVLLLFSRMVDEENIRPDEITFVSVLCACSRSGLVDEGRGHFRRLEPVYGVTPQVEHYACMVDLLGRAGHLEEAAALVRSMPLPPNEVVLGSLLASCSLHGRMELGKRLLGELVQLDPLNTQYHVLLSNMYASSGKQAEADALRQALRRQGVRKAPGTSYINVGGHVHRFCAGDRAHPRTGEIYAVLDEMMVRLRSAGYSADAAGRISRVMDSYLGDADEREQALFAHSERLAIAFGMISTRPGSALLIMKNIRICGDCHSAVKLISRIYGREITIRDRNRFHCFKEGTCSCSDYW</sequence>
<protein>
    <recommendedName>
        <fullName evidence="3">DYW domain-containing protein</fullName>
    </recommendedName>
</protein>
<dbReference type="InterPro" id="IPR046848">
    <property type="entry name" value="E_motif"/>
</dbReference>
<dbReference type="OrthoDB" id="1688675at2759"/>
<dbReference type="Proteomes" id="UP000652761">
    <property type="component" value="Unassembled WGS sequence"/>
</dbReference>
<organism evidence="4 5">
    <name type="scientific">Colocasia esculenta</name>
    <name type="common">Wild taro</name>
    <name type="synonym">Arum esculentum</name>
    <dbReference type="NCBI Taxonomy" id="4460"/>
    <lineage>
        <taxon>Eukaryota</taxon>
        <taxon>Viridiplantae</taxon>
        <taxon>Streptophyta</taxon>
        <taxon>Embryophyta</taxon>
        <taxon>Tracheophyta</taxon>
        <taxon>Spermatophyta</taxon>
        <taxon>Magnoliopsida</taxon>
        <taxon>Liliopsida</taxon>
        <taxon>Araceae</taxon>
        <taxon>Aroideae</taxon>
        <taxon>Colocasieae</taxon>
        <taxon>Colocasia</taxon>
    </lineage>
</organism>
<evidence type="ECO:0000313" key="5">
    <source>
        <dbReference type="Proteomes" id="UP000652761"/>
    </source>
</evidence>
<dbReference type="GO" id="GO:0003723">
    <property type="term" value="F:RNA binding"/>
    <property type="evidence" value="ECO:0007669"/>
    <property type="project" value="InterPro"/>
</dbReference>
<dbReference type="Pfam" id="PF20430">
    <property type="entry name" value="Eplus_motif"/>
    <property type="match status" value="1"/>
</dbReference>
<keyword evidence="5" id="KW-1185">Reference proteome</keyword>
<feature type="domain" description="DYW" evidence="3">
    <location>
        <begin position="566"/>
        <end position="645"/>
    </location>
</feature>
<reference evidence="4" key="1">
    <citation type="submission" date="2017-07" db="EMBL/GenBank/DDBJ databases">
        <title>Taro Niue Genome Assembly and Annotation.</title>
        <authorList>
            <person name="Atibalentja N."/>
            <person name="Keating K."/>
            <person name="Fields C.J."/>
        </authorList>
    </citation>
    <scope>NUCLEOTIDE SEQUENCE</scope>
    <source>
        <strain evidence="4">Niue_2</strain>
        <tissue evidence="4">Leaf</tissue>
    </source>
</reference>
<dbReference type="SUPFAM" id="SSF48452">
    <property type="entry name" value="TPR-like"/>
    <property type="match status" value="1"/>
</dbReference>
<keyword evidence="1" id="KW-0677">Repeat</keyword>
<comment type="caution">
    <text evidence="4">The sequence shown here is derived from an EMBL/GenBank/DDBJ whole genome shotgun (WGS) entry which is preliminary data.</text>
</comment>
<dbReference type="PROSITE" id="PS51375">
    <property type="entry name" value="PPR"/>
    <property type="match status" value="2"/>
</dbReference>
<dbReference type="PANTHER" id="PTHR47926:SF436">
    <property type="entry name" value="PENTATRICOPEPTIDE REPEAT-CONTAINING PROTEIN ELI1, CHLOROPLASTIC-LIKE ISOFORM X2"/>
    <property type="match status" value="1"/>
</dbReference>
<feature type="repeat" description="PPR" evidence="2">
    <location>
        <begin position="219"/>
        <end position="249"/>
    </location>
</feature>
<dbReference type="AlphaFoldDB" id="A0A843WLD1"/>
<evidence type="ECO:0000259" key="3">
    <source>
        <dbReference type="Pfam" id="PF14432"/>
    </source>
</evidence>
<feature type="repeat" description="PPR" evidence="2">
    <location>
        <begin position="331"/>
        <end position="366"/>
    </location>
</feature>
<dbReference type="InterPro" id="IPR046849">
    <property type="entry name" value="E2_motif"/>
</dbReference>
<gene>
    <name evidence="4" type="ORF">Taro_039162</name>
</gene>
<dbReference type="Gene3D" id="1.25.40.10">
    <property type="entry name" value="Tetratricopeptide repeat domain"/>
    <property type="match status" value="3"/>
</dbReference>
<dbReference type="Pfam" id="PF14432">
    <property type="entry name" value="DYW_deaminase"/>
    <property type="match status" value="1"/>
</dbReference>
<dbReference type="Pfam" id="PF13041">
    <property type="entry name" value="PPR_2"/>
    <property type="match status" value="1"/>
</dbReference>
<dbReference type="GO" id="GO:0009451">
    <property type="term" value="P:RNA modification"/>
    <property type="evidence" value="ECO:0007669"/>
    <property type="project" value="InterPro"/>
</dbReference>
<dbReference type="PANTHER" id="PTHR47926">
    <property type="entry name" value="PENTATRICOPEPTIDE REPEAT-CONTAINING PROTEIN"/>
    <property type="match status" value="1"/>
</dbReference>
<dbReference type="InterPro" id="IPR046960">
    <property type="entry name" value="PPR_At4g14850-like_plant"/>
</dbReference>
<dbReference type="InterPro" id="IPR032867">
    <property type="entry name" value="DYW_dom"/>
</dbReference>
<dbReference type="EMBL" id="NMUH01003605">
    <property type="protein sequence ID" value="MQM06341.1"/>
    <property type="molecule type" value="Genomic_DNA"/>
</dbReference>
<dbReference type="InterPro" id="IPR011990">
    <property type="entry name" value="TPR-like_helical_dom_sf"/>
</dbReference>
<dbReference type="InterPro" id="IPR002885">
    <property type="entry name" value="PPR_rpt"/>
</dbReference>